<proteinExistence type="predicted"/>
<reference evidence="2 3" key="1">
    <citation type="submission" date="2016-10" db="EMBL/GenBank/DDBJ databases">
        <authorList>
            <person name="de Groot N.N."/>
        </authorList>
    </citation>
    <scope>NUCLEOTIDE SEQUENCE [LARGE SCALE GENOMIC DNA]</scope>
    <source>
        <strain evidence="2 3">CGMCC 1.6134</strain>
    </source>
</reference>
<organism evidence="2 3">
    <name type="scientific">Salibacterium qingdaonense</name>
    <dbReference type="NCBI Taxonomy" id="266892"/>
    <lineage>
        <taxon>Bacteria</taxon>
        <taxon>Bacillati</taxon>
        <taxon>Bacillota</taxon>
        <taxon>Bacilli</taxon>
        <taxon>Bacillales</taxon>
        <taxon>Bacillaceae</taxon>
    </lineage>
</organism>
<keyword evidence="1" id="KW-0812">Transmembrane</keyword>
<dbReference type="AlphaFoldDB" id="A0A1I4J908"/>
<keyword evidence="1" id="KW-0472">Membrane</keyword>
<sequence length="185" mass="20808">MRNTYLTSHFPLFSILLFSLSFSLYSERQISGWLKDVGLYAGMLEFFSAGGIQLTLLFFLILFFFMIFSALKLIADTLMELSLLFFSRDVEGIELANLRKGTWIYLAGSAASLLFIWMPLGIVCCFLAATLVYFVFIVYHISDSLSGAGMFGLIFFHITFWCAAAAGTSYAGFRLYNSLMKSLPI</sequence>
<feature type="transmembrane region" description="Helical" evidence="1">
    <location>
        <begin position="50"/>
        <end position="71"/>
    </location>
</feature>
<dbReference type="Proteomes" id="UP000199668">
    <property type="component" value="Unassembled WGS sequence"/>
</dbReference>
<name>A0A1I4J908_9BACI</name>
<feature type="transmembrane region" description="Helical" evidence="1">
    <location>
        <begin position="148"/>
        <end position="173"/>
    </location>
</feature>
<keyword evidence="1" id="KW-1133">Transmembrane helix</keyword>
<keyword evidence="3" id="KW-1185">Reference proteome</keyword>
<dbReference type="InterPro" id="IPR035289">
    <property type="entry name" value="DUF5366"/>
</dbReference>
<dbReference type="Pfam" id="PF17328">
    <property type="entry name" value="DUF5366"/>
    <property type="match status" value="1"/>
</dbReference>
<gene>
    <name evidence="2" type="ORF">SAMN04488054_10327</name>
</gene>
<dbReference type="STRING" id="266892.SAMN04488054_10327"/>
<feature type="transmembrane region" description="Helical" evidence="1">
    <location>
        <begin position="103"/>
        <end position="136"/>
    </location>
</feature>
<evidence type="ECO:0000313" key="2">
    <source>
        <dbReference type="EMBL" id="SFL63065.1"/>
    </source>
</evidence>
<accession>A0A1I4J908</accession>
<dbReference type="EMBL" id="FOTY01000003">
    <property type="protein sequence ID" value="SFL63065.1"/>
    <property type="molecule type" value="Genomic_DNA"/>
</dbReference>
<protein>
    <submittedName>
        <fullName evidence="2">Uncharacterized protein</fullName>
    </submittedName>
</protein>
<evidence type="ECO:0000256" key="1">
    <source>
        <dbReference type="SAM" id="Phobius"/>
    </source>
</evidence>
<evidence type="ECO:0000313" key="3">
    <source>
        <dbReference type="Proteomes" id="UP000199668"/>
    </source>
</evidence>
<dbReference type="OrthoDB" id="2739240at2"/>
<dbReference type="RefSeq" id="WP_090925603.1">
    <property type="nucleotide sequence ID" value="NZ_FOTY01000003.1"/>
</dbReference>